<evidence type="ECO:0000313" key="6">
    <source>
        <dbReference type="MGI" id="MGI:1329045"/>
    </source>
</evidence>
<evidence type="ECO:0000256" key="1">
    <source>
        <dbReference type="ARBA" id="ARBA00004496"/>
    </source>
</evidence>
<dbReference type="InterPro" id="IPR005398">
    <property type="entry name" value="Tubby_N"/>
</dbReference>
<reference evidence="5" key="4">
    <citation type="journal article" date="2001" name="Nature">
        <title>Functional annotation of a full-length mouse cDNA collection.</title>
        <authorList>
            <consortium name="The RIKEN Genome Exploration Research Group Phase II Team and the FANTOM Consortium"/>
        </authorList>
    </citation>
    <scope>NUCLEOTIDE SEQUENCE</scope>
    <source>
        <strain evidence="5">C57BL/6J</strain>
        <tissue evidence="5">Urinary bladder</tissue>
    </source>
</reference>
<reference evidence="5" key="8">
    <citation type="journal article" date="2005" name="Science">
        <title>Antisense Transcription in the Mammalian Transcriptome.</title>
        <authorList>
            <consortium name="RIKEN Genome Exploration Research Group and Genome Science Group (Genome Network Project Core Group) and the FANTOM Consortium"/>
        </authorList>
    </citation>
    <scope>NUCLEOTIDE SEQUENCE</scope>
    <source>
        <strain evidence="5">C57BL/6J</strain>
        <tissue evidence="5">Urinary bladder</tissue>
    </source>
</reference>
<feature type="region of interest" description="Disordered" evidence="3">
    <location>
        <begin position="37"/>
        <end position="76"/>
    </location>
</feature>
<dbReference type="GO" id="GO:0005737">
    <property type="term" value="C:cytoplasm"/>
    <property type="evidence" value="ECO:0007669"/>
    <property type="project" value="UniProtKB-SubCell"/>
</dbReference>
<evidence type="ECO:0000256" key="2">
    <source>
        <dbReference type="ARBA" id="ARBA00022490"/>
    </source>
</evidence>
<accession>Q8CBS7</accession>
<dbReference type="PRINTS" id="PR01574">
    <property type="entry name" value="TUBBYPROTEIN"/>
</dbReference>
<reference evidence="5" key="7">
    <citation type="journal article" date="2005" name="Science">
        <title>The Transcriptional Landscape of the Mammalian Genome.</title>
        <authorList>
            <consortium name="The FANTOM Consortium"/>
            <consortium name="Riken Genome Exploration Research Group and Genome Science Group (Genome Network Project Core Group)"/>
        </authorList>
    </citation>
    <scope>NUCLEOTIDE SEQUENCE</scope>
    <source>
        <strain evidence="5">C57BL/6J</strain>
        <tissue evidence="5">Urinary bladder</tissue>
    </source>
</reference>
<reference evidence="5" key="5">
    <citation type="submission" date="2001-07" db="EMBL/GenBank/DDBJ databases">
        <authorList>
            <person name="Adachi J."/>
            <person name="Aizawa K."/>
            <person name="Akimura T."/>
            <person name="Arakawa T."/>
            <person name="Bono H."/>
            <person name="Carninci P."/>
            <person name="Fukuda S."/>
            <person name="Furuno M."/>
            <person name="Hanagaki T."/>
            <person name="Hara A."/>
            <person name="Hashizume W."/>
            <person name="Hayashida K."/>
            <person name="Hayatsu N."/>
            <person name="Hiramoto K."/>
            <person name="Hiraoka T."/>
            <person name="Hirozane T."/>
            <person name="Hori F."/>
            <person name="Imotani K."/>
            <person name="Ishii Y."/>
            <person name="Itoh M."/>
            <person name="Kagawa I."/>
            <person name="Kasukawa T."/>
            <person name="Katoh H."/>
            <person name="Kawai J."/>
            <person name="Kojima Y."/>
            <person name="Kondo S."/>
            <person name="Konno H."/>
            <person name="Kouda M."/>
            <person name="Koya S."/>
            <person name="Kurihara C."/>
            <person name="Matsuyama T."/>
            <person name="Miyazaki A."/>
            <person name="Murata M."/>
            <person name="Nakamura M."/>
            <person name="Nishi K."/>
            <person name="Nomura K."/>
            <person name="Numazaki R."/>
            <person name="Ohno M."/>
            <person name="Ohsato N."/>
            <person name="Okazaki Y."/>
            <person name="Saito R."/>
            <person name="Saitoh H."/>
            <person name="Sakai C."/>
            <person name="Sakai K."/>
            <person name="Sakazume N."/>
            <person name="Sano H."/>
            <person name="Sasaki D."/>
            <person name="Shibata K."/>
            <person name="Shinagawa A."/>
            <person name="Shiraki T."/>
            <person name="Sogabe Y."/>
            <person name="Tagami M."/>
            <person name="Tagawa A."/>
            <person name="Takahashi F."/>
            <person name="Takaku-Akahira S."/>
            <person name="Takeda Y."/>
            <person name="Tanaka T."/>
            <person name="Tomaru A."/>
            <person name="Toya T."/>
            <person name="Yasunishi A."/>
            <person name="Muramatsu M."/>
            <person name="Hayashizaki Y."/>
        </authorList>
    </citation>
    <scope>NUCLEOTIDE SEQUENCE</scope>
    <source>
        <strain evidence="5">C57BL/6J</strain>
        <tissue evidence="5">Urinary bladder</tissue>
    </source>
</reference>
<keyword evidence="2" id="KW-0963">Cytoplasm</keyword>
<reference evidence="5" key="6">
    <citation type="journal article" date="2002" name="Nature">
        <title>Analysis of the mouse transcriptome based on functional annotation of 60,770 full-length cDNAs.</title>
        <authorList>
            <consortium name="The FANTOM Consortium and the RIKEN Genome Exploration Research Group Phase I and II Team"/>
        </authorList>
    </citation>
    <scope>NUCLEOTIDE SEQUENCE</scope>
    <source>
        <strain evidence="5">C57BL/6J</strain>
        <tissue evidence="5">Urinary bladder</tissue>
    </source>
</reference>
<dbReference type="EMBL" id="AK035363">
    <property type="protein sequence ID" value="BAC29046.1"/>
    <property type="molecule type" value="mRNA"/>
</dbReference>
<dbReference type="Pfam" id="PF16322">
    <property type="entry name" value="Tub_N"/>
    <property type="match status" value="2"/>
</dbReference>
<protein>
    <recommendedName>
        <fullName evidence="4">Tubby N-terminal domain-containing protein</fullName>
    </recommendedName>
</protein>
<sequence>MEAARCAPGPRGDSAFDDETLRLRQLKLDNQRALLEKKQRKKRLEPLMVQPNPEARLRRLKPRGSEEHTPLVDPQMPRSDVILHGIDGPAAFLKPEAQDLESKPQVLSVGSPAPEEGTEGSADGESPEETAPKPDLQEILQKHGEDGAELKTGYPSSFLSLACILSGPRLFGVSTSSTLKGECLATVVVYAVV</sequence>
<reference evidence="5" key="3">
    <citation type="journal article" date="2000" name="Genome Res.">
        <title>RIKEN integrated sequence analysis (RISA) system--384-format sequencing pipeline with 384 multicapillary sequencer.</title>
        <authorList>
            <person name="Shibata K."/>
            <person name="Itoh M."/>
            <person name="Aizawa K."/>
            <person name="Nagaoka S."/>
            <person name="Sasaki N."/>
            <person name="Carninci P."/>
            <person name="Konno H."/>
            <person name="Akiyama J."/>
            <person name="Nishi K."/>
            <person name="Kitsunai T."/>
            <person name="Tashiro H."/>
            <person name="Itoh M."/>
            <person name="Sumi N."/>
            <person name="Ishii Y."/>
            <person name="Nakamura S."/>
            <person name="Hazama M."/>
            <person name="Nishine T."/>
            <person name="Harada A."/>
            <person name="Yamamoto R."/>
            <person name="Matsumoto H."/>
            <person name="Sakaguchi S."/>
            <person name="Ikegami T."/>
            <person name="Kashiwagi K."/>
            <person name="Fujiwake S."/>
            <person name="Inoue K."/>
            <person name="Togawa Y."/>
            <person name="Izawa M."/>
            <person name="Ohara E."/>
            <person name="Watahiki M."/>
            <person name="Yoneda Y."/>
            <person name="Ishikawa T."/>
            <person name="Ozawa K."/>
            <person name="Tanaka T."/>
            <person name="Matsuura S."/>
            <person name="Kawai J."/>
            <person name="Okazaki Y."/>
            <person name="Muramatsu M."/>
            <person name="Inoue Y."/>
            <person name="Kira A."/>
            <person name="Hayashizaki Y."/>
        </authorList>
    </citation>
    <scope>NUCLEOTIDE SEQUENCE</scope>
    <source>
        <strain evidence="5">C57BL/6J</strain>
        <tissue evidence="5">Urinary bladder</tissue>
    </source>
</reference>
<feature type="region of interest" description="Disordered" evidence="3">
    <location>
        <begin position="93"/>
        <end position="136"/>
    </location>
</feature>
<proteinExistence type="evidence at transcript level"/>
<feature type="domain" description="Tubby N-terminal" evidence="4">
    <location>
        <begin position="30"/>
        <end position="81"/>
    </location>
</feature>
<name>Q8CBS7_MOUSE</name>
<dbReference type="AGR" id="MGI:1329045"/>
<comment type="subcellular location">
    <subcellularLocation>
        <location evidence="1">Cytoplasm</location>
    </subcellularLocation>
</comment>
<evidence type="ECO:0000259" key="4">
    <source>
        <dbReference type="Pfam" id="PF16322"/>
    </source>
</evidence>
<evidence type="ECO:0000313" key="5">
    <source>
        <dbReference type="EMBL" id="BAC29046.1"/>
    </source>
</evidence>
<feature type="domain" description="Tubby N-terminal" evidence="4">
    <location>
        <begin position="85"/>
        <end position="144"/>
    </location>
</feature>
<reference evidence="5" key="2">
    <citation type="journal article" date="2000" name="Genome Res.">
        <title>Normalization and subtraction of cap-trapper-selected cDNAs to prepare full-length cDNA libraries for rapid discovery of new genes.</title>
        <authorList>
            <person name="Carninci P."/>
            <person name="Shibata Y."/>
            <person name="Hayatsu N."/>
            <person name="Sugahara Y."/>
            <person name="Shibata K."/>
            <person name="Itoh M."/>
            <person name="Konno H."/>
            <person name="Okazaki Y."/>
            <person name="Muramatsu M."/>
            <person name="Hayashizaki Y."/>
        </authorList>
    </citation>
    <scope>NUCLEOTIDE SEQUENCE</scope>
    <source>
        <strain evidence="5">C57BL/6J</strain>
        <tissue evidence="5">Urinary bladder</tissue>
    </source>
</reference>
<reference evidence="5" key="1">
    <citation type="journal article" date="1999" name="Methods Enzymol.">
        <title>High-efficiency full-length cDNA cloning.</title>
        <authorList>
            <person name="Carninci P."/>
            <person name="Hayashizaki Y."/>
        </authorList>
    </citation>
    <scope>NUCLEOTIDE SEQUENCE</scope>
    <source>
        <strain evidence="5">C57BL/6J</strain>
        <tissue evidence="5">Urinary bladder</tissue>
    </source>
</reference>
<gene>
    <name evidence="6" type="primary">Tulp3</name>
</gene>
<dbReference type="MGI" id="MGI:1329045">
    <property type="gene designation" value="Tulp3"/>
</dbReference>
<evidence type="ECO:0000256" key="3">
    <source>
        <dbReference type="SAM" id="MobiDB-lite"/>
    </source>
</evidence>
<dbReference type="AlphaFoldDB" id="Q8CBS7"/>
<organism evidence="5">
    <name type="scientific">Mus musculus</name>
    <name type="common">Mouse</name>
    <dbReference type="NCBI Taxonomy" id="10090"/>
    <lineage>
        <taxon>Eukaryota</taxon>
        <taxon>Metazoa</taxon>
        <taxon>Chordata</taxon>
        <taxon>Craniata</taxon>
        <taxon>Vertebrata</taxon>
        <taxon>Euteleostomi</taxon>
        <taxon>Mammalia</taxon>
        <taxon>Eutheria</taxon>
        <taxon>Euarchontoglires</taxon>
        <taxon>Glires</taxon>
        <taxon>Rodentia</taxon>
        <taxon>Myomorpha</taxon>
        <taxon>Muroidea</taxon>
        <taxon>Muridae</taxon>
        <taxon>Murinae</taxon>
        <taxon>Mus</taxon>
        <taxon>Mus</taxon>
    </lineage>
</organism>